<dbReference type="InterPro" id="IPR045340">
    <property type="entry name" value="DUF6533"/>
</dbReference>
<sequence length="77" mass="8832">MVKATLSIIYIQDYLSILGGVILYYDWLLTLDDEVQYAWQAQKNTGVKLFLLNRYFSSLVLRKGELSGVHSFRSPGD</sequence>
<evidence type="ECO:0000313" key="3">
    <source>
        <dbReference type="Proteomes" id="UP001212997"/>
    </source>
</evidence>
<proteinExistence type="predicted"/>
<comment type="caution">
    <text evidence="2">The sequence shown here is derived from an EMBL/GenBank/DDBJ whole genome shotgun (WGS) entry which is preliminary data.</text>
</comment>
<dbReference type="AlphaFoldDB" id="A0AAD5V9M4"/>
<gene>
    <name evidence="2" type="ORF">NLI96_g2756</name>
</gene>
<reference evidence="2" key="1">
    <citation type="submission" date="2022-07" db="EMBL/GenBank/DDBJ databases">
        <title>Genome Sequence of Physisporinus lineatus.</title>
        <authorList>
            <person name="Buettner E."/>
        </authorList>
    </citation>
    <scope>NUCLEOTIDE SEQUENCE</scope>
    <source>
        <strain evidence="2">VT162</strain>
    </source>
</reference>
<protein>
    <recommendedName>
        <fullName evidence="1">DUF6533 domain-containing protein</fullName>
    </recommendedName>
</protein>
<accession>A0AAD5V9M4</accession>
<keyword evidence="3" id="KW-1185">Reference proteome</keyword>
<evidence type="ECO:0000313" key="2">
    <source>
        <dbReference type="EMBL" id="KAJ3488565.1"/>
    </source>
</evidence>
<dbReference type="Proteomes" id="UP001212997">
    <property type="component" value="Unassembled WGS sequence"/>
</dbReference>
<feature type="domain" description="DUF6533" evidence="1">
    <location>
        <begin position="21"/>
        <end position="57"/>
    </location>
</feature>
<dbReference type="Pfam" id="PF20151">
    <property type="entry name" value="DUF6533"/>
    <property type="match status" value="1"/>
</dbReference>
<dbReference type="EMBL" id="JANAWD010000064">
    <property type="protein sequence ID" value="KAJ3488565.1"/>
    <property type="molecule type" value="Genomic_DNA"/>
</dbReference>
<organism evidence="2 3">
    <name type="scientific">Meripilus lineatus</name>
    <dbReference type="NCBI Taxonomy" id="2056292"/>
    <lineage>
        <taxon>Eukaryota</taxon>
        <taxon>Fungi</taxon>
        <taxon>Dikarya</taxon>
        <taxon>Basidiomycota</taxon>
        <taxon>Agaricomycotina</taxon>
        <taxon>Agaricomycetes</taxon>
        <taxon>Polyporales</taxon>
        <taxon>Meripilaceae</taxon>
        <taxon>Meripilus</taxon>
    </lineage>
</organism>
<name>A0AAD5V9M4_9APHY</name>
<evidence type="ECO:0000259" key="1">
    <source>
        <dbReference type="Pfam" id="PF20151"/>
    </source>
</evidence>